<keyword evidence="4" id="KW-0326">Glycosidase</keyword>
<feature type="region of interest" description="Disordered" evidence="5">
    <location>
        <begin position="62"/>
        <end position="94"/>
    </location>
</feature>
<organism evidence="7 8">
    <name type="scientific">Aureobasidium namibiae CBS 147.97</name>
    <dbReference type="NCBI Taxonomy" id="1043004"/>
    <lineage>
        <taxon>Eukaryota</taxon>
        <taxon>Fungi</taxon>
        <taxon>Dikarya</taxon>
        <taxon>Ascomycota</taxon>
        <taxon>Pezizomycotina</taxon>
        <taxon>Dothideomycetes</taxon>
        <taxon>Dothideomycetidae</taxon>
        <taxon>Dothideales</taxon>
        <taxon>Saccotheciaceae</taxon>
        <taxon>Aureobasidium</taxon>
    </lineage>
</organism>
<dbReference type="AlphaFoldDB" id="A0A074WI37"/>
<proteinExistence type="predicted"/>
<dbReference type="HOGENOM" id="CLU_1981222_0_0_1"/>
<dbReference type="GeneID" id="25416912"/>
<dbReference type="PANTHER" id="PTHR12145">
    <property type="entry name" value="MANNAN ENDO-1,6-ALPHA-MANNOSIDASE DCW1"/>
    <property type="match status" value="1"/>
</dbReference>
<evidence type="ECO:0000256" key="4">
    <source>
        <dbReference type="ARBA" id="ARBA00023295"/>
    </source>
</evidence>
<evidence type="ECO:0000256" key="2">
    <source>
        <dbReference type="ARBA" id="ARBA00022801"/>
    </source>
</evidence>
<evidence type="ECO:0000313" key="8">
    <source>
        <dbReference type="Proteomes" id="UP000027730"/>
    </source>
</evidence>
<feature type="compositionally biased region" description="Polar residues" evidence="5">
    <location>
        <begin position="62"/>
        <end position="74"/>
    </location>
</feature>
<evidence type="ECO:0000256" key="3">
    <source>
        <dbReference type="ARBA" id="ARBA00023180"/>
    </source>
</evidence>
<keyword evidence="6" id="KW-1133">Transmembrane helix</keyword>
<gene>
    <name evidence="7" type="ORF">M436DRAFT_82064</name>
</gene>
<dbReference type="InterPro" id="IPR005198">
    <property type="entry name" value="Glyco_hydro_76"/>
</dbReference>
<sequence>MPCLRKSAVGAAGQCGSDGKNCGHTWNTTISDGTRGVGEQMGALAIVQAMMLNNAAIKPPYTVSTGGTSKSDPSAGTDGSDVGGEMGGEHISRREITTADRIGAGAITAGVLLFLIGGTTWLVWAG</sequence>
<keyword evidence="6" id="KW-0812">Transmembrane</keyword>
<dbReference type="EMBL" id="KL584710">
    <property type="protein sequence ID" value="KEQ72785.1"/>
    <property type="molecule type" value="Genomic_DNA"/>
</dbReference>
<accession>A0A074WI37</accession>
<dbReference type="STRING" id="1043004.A0A074WI37"/>
<dbReference type="GO" id="GO:0008496">
    <property type="term" value="F:mannan endo-1,6-alpha-mannosidase activity"/>
    <property type="evidence" value="ECO:0007669"/>
    <property type="project" value="InterPro"/>
</dbReference>
<keyword evidence="6" id="KW-0472">Membrane</keyword>
<dbReference type="InterPro" id="IPR014480">
    <property type="entry name" value="Mannan-1_6-alpha_mannosidase"/>
</dbReference>
<dbReference type="OrthoDB" id="4187847at2759"/>
<dbReference type="PANTHER" id="PTHR12145:SF36">
    <property type="entry name" value="MANNAN ENDO-1,6-ALPHA-MANNOSIDASE DCW1"/>
    <property type="match status" value="1"/>
</dbReference>
<dbReference type="RefSeq" id="XP_013427209.1">
    <property type="nucleotide sequence ID" value="XM_013571755.1"/>
</dbReference>
<keyword evidence="8" id="KW-1185">Reference proteome</keyword>
<keyword evidence="3" id="KW-0325">Glycoprotein</keyword>
<keyword evidence="1" id="KW-0732">Signal</keyword>
<evidence type="ECO:0000256" key="5">
    <source>
        <dbReference type="SAM" id="MobiDB-lite"/>
    </source>
</evidence>
<feature type="transmembrane region" description="Helical" evidence="6">
    <location>
        <begin position="102"/>
        <end position="124"/>
    </location>
</feature>
<protein>
    <submittedName>
        <fullName evidence="7">Uncharacterized protein</fullName>
    </submittedName>
</protein>
<dbReference type="GO" id="GO:0009272">
    <property type="term" value="P:fungal-type cell wall biogenesis"/>
    <property type="evidence" value="ECO:0007669"/>
    <property type="project" value="TreeGrafter"/>
</dbReference>
<dbReference type="GO" id="GO:0016052">
    <property type="term" value="P:carbohydrate catabolic process"/>
    <property type="evidence" value="ECO:0007669"/>
    <property type="project" value="InterPro"/>
</dbReference>
<name>A0A074WI37_9PEZI</name>
<dbReference type="Proteomes" id="UP000027730">
    <property type="component" value="Unassembled WGS sequence"/>
</dbReference>
<evidence type="ECO:0000256" key="1">
    <source>
        <dbReference type="ARBA" id="ARBA00022729"/>
    </source>
</evidence>
<dbReference type="Pfam" id="PF03663">
    <property type="entry name" value="Glyco_hydro_76"/>
    <property type="match status" value="1"/>
</dbReference>
<evidence type="ECO:0000313" key="7">
    <source>
        <dbReference type="EMBL" id="KEQ72785.1"/>
    </source>
</evidence>
<reference evidence="7 8" key="1">
    <citation type="journal article" date="2014" name="BMC Genomics">
        <title>Genome sequencing of four Aureobasidium pullulans varieties: biotechnological potential, stress tolerance, and description of new species.</title>
        <authorList>
            <person name="Gostin Ar C."/>
            <person name="Ohm R.A."/>
            <person name="Kogej T."/>
            <person name="Sonjak S."/>
            <person name="Turk M."/>
            <person name="Zajc J."/>
            <person name="Zalar P."/>
            <person name="Grube M."/>
            <person name="Sun H."/>
            <person name="Han J."/>
            <person name="Sharma A."/>
            <person name="Chiniquy J."/>
            <person name="Ngan C.Y."/>
            <person name="Lipzen A."/>
            <person name="Barry K."/>
            <person name="Grigoriev I.V."/>
            <person name="Gunde-Cimerman N."/>
        </authorList>
    </citation>
    <scope>NUCLEOTIDE SEQUENCE [LARGE SCALE GENOMIC DNA]</scope>
    <source>
        <strain evidence="7 8">CBS 147.97</strain>
    </source>
</reference>
<keyword evidence="2" id="KW-0378">Hydrolase</keyword>
<evidence type="ECO:0000256" key="6">
    <source>
        <dbReference type="SAM" id="Phobius"/>
    </source>
</evidence>